<evidence type="ECO:0000313" key="12">
    <source>
        <dbReference type="Proteomes" id="UP000309038"/>
    </source>
</evidence>
<dbReference type="InterPro" id="IPR034001">
    <property type="entry name" value="ABCG_PDR_1"/>
</dbReference>
<dbReference type="Pfam" id="PF01061">
    <property type="entry name" value="ABC2_membrane"/>
    <property type="match status" value="3"/>
</dbReference>
<feature type="transmembrane region" description="Helical" evidence="9">
    <location>
        <begin position="1160"/>
        <end position="1183"/>
    </location>
</feature>
<name>A0A4S4KPM0_9APHY</name>
<keyword evidence="6 9" id="KW-1133">Transmembrane helix</keyword>
<organism evidence="11 12">
    <name type="scientific">Hermanssonia centrifuga</name>
    <dbReference type="NCBI Taxonomy" id="98765"/>
    <lineage>
        <taxon>Eukaryota</taxon>
        <taxon>Fungi</taxon>
        <taxon>Dikarya</taxon>
        <taxon>Basidiomycota</taxon>
        <taxon>Agaricomycotina</taxon>
        <taxon>Agaricomycetes</taxon>
        <taxon>Polyporales</taxon>
        <taxon>Meruliaceae</taxon>
        <taxon>Hermanssonia</taxon>
    </lineage>
</organism>
<evidence type="ECO:0000256" key="3">
    <source>
        <dbReference type="ARBA" id="ARBA00022692"/>
    </source>
</evidence>
<evidence type="ECO:0000259" key="10">
    <source>
        <dbReference type="PROSITE" id="PS50893"/>
    </source>
</evidence>
<protein>
    <recommendedName>
        <fullName evidence="10">ABC transporter domain-containing protein</fullName>
    </recommendedName>
</protein>
<feature type="transmembrane region" description="Helical" evidence="9">
    <location>
        <begin position="724"/>
        <end position="741"/>
    </location>
</feature>
<dbReference type="PANTHER" id="PTHR19241">
    <property type="entry name" value="ATP-BINDING CASSETTE TRANSPORTER"/>
    <property type="match status" value="1"/>
</dbReference>
<keyword evidence="12" id="KW-1185">Reference proteome</keyword>
<dbReference type="SUPFAM" id="SSF52540">
    <property type="entry name" value="P-loop containing nucleoside triphosphate hydrolases"/>
    <property type="match status" value="2"/>
</dbReference>
<evidence type="ECO:0000313" key="11">
    <source>
        <dbReference type="EMBL" id="THH00264.1"/>
    </source>
</evidence>
<dbReference type="InterPro" id="IPR003439">
    <property type="entry name" value="ABC_transporter-like_ATP-bd"/>
</dbReference>
<dbReference type="CDD" id="cd03233">
    <property type="entry name" value="ABCG_PDR_domain1"/>
    <property type="match status" value="1"/>
</dbReference>
<dbReference type="GO" id="GO:0016020">
    <property type="term" value="C:membrane"/>
    <property type="evidence" value="ECO:0007669"/>
    <property type="project" value="UniProtKB-SubCell"/>
</dbReference>
<dbReference type="GO" id="GO:0016887">
    <property type="term" value="F:ATP hydrolysis activity"/>
    <property type="evidence" value="ECO:0007669"/>
    <property type="project" value="InterPro"/>
</dbReference>
<evidence type="ECO:0000256" key="7">
    <source>
        <dbReference type="ARBA" id="ARBA00023136"/>
    </source>
</evidence>
<evidence type="ECO:0000256" key="9">
    <source>
        <dbReference type="SAM" id="Phobius"/>
    </source>
</evidence>
<accession>A0A4S4KPM0</accession>
<feature type="transmembrane region" description="Helical" evidence="9">
    <location>
        <begin position="1251"/>
        <end position="1272"/>
    </location>
</feature>
<keyword evidence="5" id="KW-0067">ATP-binding</keyword>
<feature type="compositionally biased region" description="Polar residues" evidence="8">
    <location>
        <begin position="1"/>
        <end position="17"/>
    </location>
</feature>
<gene>
    <name evidence="11" type="ORF">EW026_g2253</name>
</gene>
<keyword evidence="3 9" id="KW-0812">Transmembrane</keyword>
<keyword evidence="2" id="KW-0813">Transport</keyword>
<feature type="transmembrane region" description="Helical" evidence="9">
    <location>
        <begin position="575"/>
        <end position="596"/>
    </location>
</feature>
<reference evidence="11 12" key="1">
    <citation type="submission" date="2019-02" db="EMBL/GenBank/DDBJ databases">
        <title>Genome sequencing of the rare red list fungi Phlebia centrifuga.</title>
        <authorList>
            <person name="Buettner E."/>
            <person name="Kellner H."/>
        </authorList>
    </citation>
    <scope>NUCLEOTIDE SEQUENCE [LARGE SCALE GENOMIC DNA]</scope>
    <source>
        <strain evidence="11 12">DSM 108282</strain>
    </source>
</reference>
<dbReference type="Proteomes" id="UP000309038">
    <property type="component" value="Unassembled WGS sequence"/>
</dbReference>
<comment type="subcellular location">
    <subcellularLocation>
        <location evidence="1">Membrane</location>
        <topology evidence="1">Multi-pass membrane protein</topology>
    </subcellularLocation>
</comment>
<dbReference type="PROSITE" id="PS50893">
    <property type="entry name" value="ABC_TRANSPORTER_2"/>
    <property type="match status" value="1"/>
</dbReference>
<comment type="caution">
    <text evidence="11">The sequence shown here is derived from an EMBL/GenBank/DDBJ whole genome shotgun (WGS) entry which is preliminary data.</text>
</comment>
<evidence type="ECO:0000256" key="4">
    <source>
        <dbReference type="ARBA" id="ARBA00022741"/>
    </source>
</evidence>
<evidence type="ECO:0000256" key="1">
    <source>
        <dbReference type="ARBA" id="ARBA00004141"/>
    </source>
</evidence>
<evidence type="ECO:0000256" key="2">
    <source>
        <dbReference type="ARBA" id="ARBA00022448"/>
    </source>
</evidence>
<feature type="compositionally biased region" description="Basic and acidic residues" evidence="8">
    <location>
        <begin position="33"/>
        <end position="50"/>
    </location>
</feature>
<dbReference type="InterPro" id="IPR029481">
    <property type="entry name" value="ABC_trans_N"/>
</dbReference>
<evidence type="ECO:0000256" key="5">
    <source>
        <dbReference type="ARBA" id="ARBA00022840"/>
    </source>
</evidence>
<sequence>MTSLPTEPDSGNSDQHPPSTPKPAFFDPQAISDLRKTVSRMSEHPQHDEEQTGQDELAVPRSRTRTSSVSGSDLTLTNVNLDVGPFDFEKFLQSLIKRLDKSAHIKRRELGVLFKDLRVVGLGASMSYQPTLASQFSPSNFLNTIHKLRHPPTRDLISGFEGVVRPGEMLLVLGRPGAGCSTFLRALSSQHSAFHSLSGTLAYDSLPSSSSSSLAIPSAYKADVLYCPEEDLHFPTLTVAETLAFAAYTRTPARKSRPDISHAKTSAGKHGGPIPGKNEDAASREECVDLMVEVLLTVFGLRGVRDTKVGDAWVRGVSGGQKKRVSICEALASRGRVCCWDNSTRGLDASTALEFVQALRIATDIARMTTVVSIYQAGESLYDLFDKVCVIYEGKMAYYGPANQARQYFIDMGYEPANRQTTADFLVAVTDPSGRIPRSIPPKHPLPRSAAEFAAYYLAAPVSATNRADMDEYEASYVGKEERERTYRDSVLGEHVRGHGLSVLSAKKERKVGSPFVISVPMMARALMKRRVMIMKGDALTQVLNFLTFVVQAIIMGTVFFRLENSTSKFYSRGGVLFFSILFSALTTMAEIPALFSQRPIVLRQSTAAMYHPFVEALALTLVDAPITFVTLVAFTIILYFLERAPAQTVAGMSILVLTLYTGYTIPQPSMIGALRWITYINPLKYGFEGLLVNELHKVEAQCATLIPQGPGYDGKITLANQNFGIICAFGAAFITAYFLFTQFNTKSAGETSVVLFKRGSKATALKQASEDVKGGGGGDDEEKAHGHSSSSTVEPSPALDLQAGVGFAGEKEGGEAVAAAPAMTDVFSWQHIEYTVPLADGTHRRLLDDVSGFVAPGKLTALMGESGAGKVRHYSTERLAERTNVGVVRGDRFVNGQALPDDFEAQTVEKCLDMCGLTAYADAVVGTLNVEYRKRTTIAVELVAKPRLLLFLDEPTSGLDSQSAWAIVAFLRELADKAGQAILCTIHQPSGELFQVFDRLLLLRTGGQTVYFGDIGYNSSTMIQYFERYGARQCHPDENPAEYILQVIGAGATATADRDWHAIWKESGEAVNLQKEIDSIHEEGRKRPPVETALHSKYPTSWGYQVATLLKRDFEVDFKAHWRDPTFVMSKIALNIVAGLFIGFTFFKSKDTLQGTQNKLFSIFMATVISVPLAQQLQVPFIYMRDLYEILAEAPWNMLGSSVFFLCWYWTVGYSSEASRAGYTYLFLGVVFPLYYTTVGQAIAAMSPNVQIAALLFSFLFSFVLIFNGVLQPFRQLGWWKWMYRVSPYSYLIEGLLGSVIGRQTINCSEVEFVHLTPPSGSTCSQYLQPFINVAGGYLQDANASSACAYCPYSTTDQYLSQNFSIEYGHRWRDLGIFLAFVAFNICAIYAFTYFFRIRSGNLVSSLKKRFETRKMARK</sequence>
<dbReference type="InterPro" id="IPR027417">
    <property type="entry name" value="P-loop_NTPase"/>
</dbReference>
<evidence type="ECO:0000256" key="8">
    <source>
        <dbReference type="SAM" id="MobiDB-lite"/>
    </source>
</evidence>
<dbReference type="Pfam" id="PF06422">
    <property type="entry name" value="PDR_CDR"/>
    <property type="match status" value="2"/>
</dbReference>
<dbReference type="SMART" id="SM00382">
    <property type="entry name" value="AAA"/>
    <property type="match status" value="2"/>
</dbReference>
<dbReference type="EMBL" id="SGPJ01000055">
    <property type="protein sequence ID" value="THH00264.1"/>
    <property type="molecule type" value="Genomic_DNA"/>
</dbReference>
<dbReference type="InterPro" id="IPR010929">
    <property type="entry name" value="PDR_CDR_ABC"/>
</dbReference>
<dbReference type="InterPro" id="IPR013525">
    <property type="entry name" value="ABC2_TM"/>
</dbReference>
<feature type="region of interest" description="Disordered" evidence="8">
    <location>
        <begin position="255"/>
        <end position="277"/>
    </location>
</feature>
<feature type="transmembrane region" description="Helical" evidence="9">
    <location>
        <begin position="617"/>
        <end position="641"/>
    </location>
</feature>
<evidence type="ECO:0000256" key="6">
    <source>
        <dbReference type="ARBA" id="ARBA00022989"/>
    </source>
</evidence>
<dbReference type="Gene3D" id="3.40.50.300">
    <property type="entry name" value="P-loop containing nucleotide triphosphate hydrolases"/>
    <property type="match status" value="2"/>
</dbReference>
<dbReference type="Pfam" id="PF00005">
    <property type="entry name" value="ABC_tran"/>
    <property type="match status" value="1"/>
</dbReference>
<feature type="domain" description="ABC transporter" evidence="10">
    <location>
        <begin position="142"/>
        <end position="418"/>
    </location>
</feature>
<dbReference type="InterPro" id="IPR017871">
    <property type="entry name" value="ABC_transporter-like_CS"/>
</dbReference>
<dbReference type="InterPro" id="IPR003593">
    <property type="entry name" value="AAA+_ATPase"/>
</dbReference>
<feature type="region of interest" description="Disordered" evidence="8">
    <location>
        <begin position="768"/>
        <end position="798"/>
    </location>
</feature>
<feature type="transmembrane region" description="Helical" evidence="9">
    <location>
        <begin position="540"/>
        <end position="563"/>
    </location>
</feature>
<dbReference type="PROSITE" id="PS00211">
    <property type="entry name" value="ABC_TRANSPORTER_1"/>
    <property type="match status" value="1"/>
</dbReference>
<dbReference type="GO" id="GO:0005524">
    <property type="term" value="F:ATP binding"/>
    <property type="evidence" value="ECO:0007669"/>
    <property type="project" value="UniProtKB-KW"/>
</dbReference>
<dbReference type="Pfam" id="PF14510">
    <property type="entry name" value="ABC_trans_N"/>
    <property type="match status" value="1"/>
</dbReference>
<feature type="transmembrane region" description="Helical" evidence="9">
    <location>
        <begin position="1376"/>
        <end position="1397"/>
    </location>
</feature>
<keyword evidence="4" id="KW-0547">Nucleotide-binding</keyword>
<feature type="transmembrane region" description="Helical" evidence="9">
    <location>
        <begin position="1195"/>
        <end position="1212"/>
    </location>
</feature>
<feature type="transmembrane region" description="Helical" evidence="9">
    <location>
        <begin position="1128"/>
        <end position="1148"/>
    </location>
</feature>
<feature type="transmembrane region" description="Helical" evidence="9">
    <location>
        <begin position="1224"/>
        <end position="1245"/>
    </location>
</feature>
<proteinExistence type="predicted"/>
<feature type="region of interest" description="Disordered" evidence="8">
    <location>
        <begin position="1"/>
        <end position="72"/>
    </location>
</feature>
<dbReference type="GO" id="GO:0140359">
    <property type="term" value="F:ABC-type transporter activity"/>
    <property type="evidence" value="ECO:0007669"/>
    <property type="project" value="InterPro"/>
</dbReference>
<keyword evidence="7 9" id="KW-0472">Membrane</keyword>